<feature type="transmembrane region" description="Helical" evidence="1">
    <location>
        <begin position="12"/>
        <end position="30"/>
    </location>
</feature>
<evidence type="ECO:0000313" key="3">
    <source>
        <dbReference type="Proteomes" id="UP000567099"/>
    </source>
</evidence>
<sequence>MNVASIIEGVTTIFLTWKYWSILIILIGNIDEALYPLASQFPQYMGWYPNFILCINYIPHLIIVIAIAHMFMDNSVFMRISNP</sequence>
<keyword evidence="1" id="KW-0472">Membrane</keyword>
<keyword evidence="1" id="KW-1133">Transmembrane helix</keyword>
<protein>
    <submittedName>
        <fullName evidence="2">Uncharacterized protein</fullName>
    </submittedName>
</protein>
<organism evidence="2 3">
    <name type="scientific">Methanococcus maripaludis</name>
    <name type="common">Methanococcus deltae</name>
    <dbReference type="NCBI Taxonomy" id="39152"/>
    <lineage>
        <taxon>Archaea</taxon>
        <taxon>Methanobacteriati</taxon>
        <taxon>Methanobacteriota</taxon>
        <taxon>Methanomada group</taxon>
        <taxon>Methanococci</taxon>
        <taxon>Methanococcales</taxon>
        <taxon>Methanococcaceae</taxon>
        <taxon>Methanococcus</taxon>
    </lineage>
</organism>
<comment type="caution">
    <text evidence="2">The sequence shown here is derived from an EMBL/GenBank/DDBJ whole genome shotgun (WGS) entry which is preliminary data.</text>
</comment>
<dbReference type="EMBL" id="JACDUO010000002">
    <property type="protein sequence ID" value="MBA2864432.1"/>
    <property type="molecule type" value="Genomic_DNA"/>
</dbReference>
<accession>A0A7J9PMH6</accession>
<dbReference type="Proteomes" id="UP000567099">
    <property type="component" value="Unassembled WGS sequence"/>
</dbReference>
<dbReference type="AlphaFoldDB" id="A0A7J9PMH6"/>
<keyword evidence="1" id="KW-0812">Transmembrane</keyword>
<name>A0A7J9PMH6_METMI</name>
<proteinExistence type="predicted"/>
<evidence type="ECO:0000313" key="2">
    <source>
        <dbReference type="EMBL" id="MBA2864432.1"/>
    </source>
</evidence>
<evidence type="ECO:0000256" key="1">
    <source>
        <dbReference type="SAM" id="Phobius"/>
    </source>
</evidence>
<gene>
    <name evidence="2" type="ORF">HNP94_001454</name>
</gene>
<reference evidence="2 3" key="1">
    <citation type="submission" date="2020-07" db="EMBL/GenBank/DDBJ databases">
        <title>Genomic Encyclopedia of Type Strains, Phase IV (KMG-V): Genome sequencing to study the core and pangenomes of soil and plant-associated prokaryotes.</title>
        <authorList>
            <person name="Whitman W."/>
        </authorList>
    </citation>
    <scope>NUCLEOTIDE SEQUENCE [LARGE SCALE GENOMIC DNA]</scope>
    <source>
        <strain evidence="2 3">C13</strain>
    </source>
</reference>
<feature type="transmembrane region" description="Helical" evidence="1">
    <location>
        <begin position="50"/>
        <end position="72"/>
    </location>
</feature>